<evidence type="ECO:0000256" key="1">
    <source>
        <dbReference type="SAM" id="MobiDB-lite"/>
    </source>
</evidence>
<name>A0A074X9K9_9PEZI</name>
<feature type="region of interest" description="Disordered" evidence="1">
    <location>
        <begin position="145"/>
        <end position="206"/>
    </location>
</feature>
<sequence length="206" mass="23450">MLSNTNPTTAPRSTILHITSYALKGPPLDFEPDVHINARRLINPPSELRKACDGRCEGLRRNLRADPAFQELLAEAQPRIFEAEQKRRALIINGQDHAVRMVEVNVAVACVRGRHRSTAVAEELGKLPVWPEHYEVKVHHRDVDTPHQYQKWHQQNLERERNGEAVDLDNPGIGSKDSDDEDSYGSHSTSEEDRRRSEAEPRSTAW</sequence>
<dbReference type="GeneID" id="25417212"/>
<dbReference type="EMBL" id="KL584714">
    <property type="protein sequence ID" value="KEQ71311.1"/>
    <property type="molecule type" value="Genomic_DNA"/>
</dbReference>
<dbReference type="HOGENOM" id="CLU_116358_0_0_1"/>
<evidence type="ECO:0000259" key="2">
    <source>
        <dbReference type="Pfam" id="PF22740"/>
    </source>
</evidence>
<reference evidence="3 4" key="1">
    <citation type="journal article" date="2014" name="BMC Genomics">
        <title>Genome sequencing of four Aureobasidium pullulans varieties: biotechnological potential, stress tolerance, and description of new species.</title>
        <authorList>
            <person name="Gostin Ar C."/>
            <person name="Ohm R.A."/>
            <person name="Kogej T."/>
            <person name="Sonjak S."/>
            <person name="Turk M."/>
            <person name="Zajc J."/>
            <person name="Zalar P."/>
            <person name="Grube M."/>
            <person name="Sun H."/>
            <person name="Han J."/>
            <person name="Sharma A."/>
            <person name="Chiniquy J."/>
            <person name="Ngan C.Y."/>
            <person name="Lipzen A."/>
            <person name="Barry K."/>
            <person name="Grigoriev I.V."/>
            <person name="Gunde-Cimerman N."/>
        </authorList>
    </citation>
    <scope>NUCLEOTIDE SEQUENCE [LARGE SCALE GENOMIC DNA]</scope>
    <source>
        <strain evidence="3 4">CBS 147.97</strain>
    </source>
</reference>
<dbReference type="Pfam" id="PF22740">
    <property type="entry name" value="PapZ_C"/>
    <property type="match status" value="1"/>
</dbReference>
<dbReference type="InterPro" id="IPR053931">
    <property type="entry name" value="RapZ_C"/>
</dbReference>
<gene>
    <name evidence="3" type="ORF">M436DRAFT_83597</name>
</gene>
<accession>A0A074X9K9</accession>
<evidence type="ECO:0000313" key="3">
    <source>
        <dbReference type="EMBL" id="KEQ71311.1"/>
    </source>
</evidence>
<organism evidence="3 4">
    <name type="scientific">Aureobasidium namibiae CBS 147.97</name>
    <dbReference type="NCBI Taxonomy" id="1043004"/>
    <lineage>
        <taxon>Eukaryota</taxon>
        <taxon>Fungi</taxon>
        <taxon>Dikarya</taxon>
        <taxon>Ascomycota</taxon>
        <taxon>Pezizomycotina</taxon>
        <taxon>Dothideomycetes</taxon>
        <taxon>Dothideomycetidae</taxon>
        <taxon>Dothideales</taxon>
        <taxon>Saccotheciaceae</taxon>
        <taxon>Aureobasidium</taxon>
    </lineage>
</organism>
<dbReference type="OrthoDB" id="10267139at2759"/>
<dbReference type="RefSeq" id="XP_013425666.1">
    <property type="nucleotide sequence ID" value="XM_013570212.1"/>
</dbReference>
<feature type="compositionally biased region" description="Basic and acidic residues" evidence="1">
    <location>
        <begin position="189"/>
        <end position="206"/>
    </location>
</feature>
<keyword evidence="4" id="KW-1185">Reference proteome</keyword>
<protein>
    <recommendedName>
        <fullName evidence="2">RapZ C-terminal domain-containing protein</fullName>
    </recommendedName>
</protein>
<feature type="domain" description="RapZ C-terminal" evidence="2">
    <location>
        <begin position="16"/>
        <end position="143"/>
    </location>
</feature>
<dbReference type="AlphaFoldDB" id="A0A074X9K9"/>
<evidence type="ECO:0000313" key="4">
    <source>
        <dbReference type="Proteomes" id="UP000027730"/>
    </source>
</evidence>
<dbReference type="Proteomes" id="UP000027730">
    <property type="component" value="Unassembled WGS sequence"/>
</dbReference>
<proteinExistence type="predicted"/>
<dbReference type="STRING" id="1043004.A0A074X9K9"/>